<evidence type="ECO:0000256" key="3">
    <source>
        <dbReference type="ARBA" id="ARBA00022989"/>
    </source>
</evidence>
<protein>
    <submittedName>
        <fullName evidence="8">Major facilitator superfamily domain-containing protein</fullName>
    </submittedName>
</protein>
<dbReference type="GO" id="GO:0022857">
    <property type="term" value="F:transmembrane transporter activity"/>
    <property type="evidence" value="ECO:0007669"/>
    <property type="project" value="InterPro"/>
</dbReference>
<feature type="transmembrane region" description="Helical" evidence="6">
    <location>
        <begin position="411"/>
        <end position="430"/>
    </location>
</feature>
<feature type="transmembrane region" description="Helical" evidence="6">
    <location>
        <begin position="371"/>
        <end position="390"/>
    </location>
</feature>
<dbReference type="InterPro" id="IPR020846">
    <property type="entry name" value="MFS_dom"/>
</dbReference>
<feature type="transmembrane region" description="Helical" evidence="6">
    <location>
        <begin position="332"/>
        <end position="359"/>
    </location>
</feature>
<dbReference type="Proteomes" id="UP000887226">
    <property type="component" value="Unassembled WGS sequence"/>
</dbReference>
<feature type="domain" description="Major facilitator superfamily (MFS) profile" evidence="7">
    <location>
        <begin position="102"/>
        <end position="530"/>
    </location>
</feature>
<evidence type="ECO:0000256" key="4">
    <source>
        <dbReference type="ARBA" id="ARBA00023136"/>
    </source>
</evidence>
<feature type="transmembrane region" description="Helical" evidence="6">
    <location>
        <begin position="260"/>
        <end position="277"/>
    </location>
</feature>
<dbReference type="Pfam" id="PF07690">
    <property type="entry name" value="MFS_1"/>
    <property type="match status" value="1"/>
</dbReference>
<dbReference type="InterPro" id="IPR036259">
    <property type="entry name" value="MFS_trans_sf"/>
</dbReference>
<feature type="transmembrane region" description="Helical" evidence="6">
    <location>
        <begin position="436"/>
        <end position="464"/>
    </location>
</feature>
<feature type="region of interest" description="Disordered" evidence="5">
    <location>
        <begin position="1"/>
        <end position="68"/>
    </location>
</feature>
<dbReference type="InterPro" id="IPR011701">
    <property type="entry name" value="MFS"/>
</dbReference>
<keyword evidence="3 6" id="KW-1133">Transmembrane helix</keyword>
<feature type="transmembrane region" description="Helical" evidence="6">
    <location>
        <begin position="504"/>
        <end position="526"/>
    </location>
</feature>
<feature type="transmembrane region" description="Helical" evidence="6">
    <location>
        <begin position="132"/>
        <end position="156"/>
    </location>
</feature>
<accession>A0A9P7Z4F7</accession>
<organism evidence="8 9">
    <name type="scientific">Calycina marina</name>
    <dbReference type="NCBI Taxonomy" id="1763456"/>
    <lineage>
        <taxon>Eukaryota</taxon>
        <taxon>Fungi</taxon>
        <taxon>Dikarya</taxon>
        <taxon>Ascomycota</taxon>
        <taxon>Pezizomycotina</taxon>
        <taxon>Leotiomycetes</taxon>
        <taxon>Helotiales</taxon>
        <taxon>Pezizellaceae</taxon>
        <taxon>Calycina</taxon>
    </lineage>
</organism>
<dbReference type="GO" id="GO:0005886">
    <property type="term" value="C:plasma membrane"/>
    <property type="evidence" value="ECO:0007669"/>
    <property type="project" value="TreeGrafter"/>
</dbReference>
<comment type="subcellular location">
    <subcellularLocation>
        <location evidence="1">Membrane</location>
        <topology evidence="1">Multi-pass membrane protein</topology>
    </subcellularLocation>
</comment>
<keyword evidence="9" id="KW-1185">Reference proteome</keyword>
<feature type="transmembrane region" description="Helical" evidence="6">
    <location>
        <begin position="192"/>
        <end position="215"/>
    </location>
</feature>
<reference evidence="8" key="1">
    <citation type="journal article" date="2021" name="IMA Fungus">
        <title>Genomic characterization of three marine fungi, including Emericellopsis atlantica sp. nov. with signatures of a generalist lifestyle and marine biomass degradation.</title>
        <authorList>
            <person name="Hagestad O.C."/>
            <person name="Hou L."/>
            <person name="Andersen J.H."/>
            <person name="Hansen E.H."/>
            <person name="Altermark B."/>
            <person name="Li C."/>
            <person name="Kuhnert E."/>
            <person name="Cox R.J."/>
            <person name="Crous P.W."/>
            <person name="Spatafora J.W."/>
            <person name="Lail K."/>
            <person name="Amirebrahimi M."/>
            <person name="Lipzen A."/>
            <person name="Pangilinan J."/>
            <person name="Andreopoulos W."/>
            <person name="Hayes R.D."/>
            <person name="Ng V."/>
            <person name="Grigoriev I.V."/>
            <person name="Jackson S.A."/>
            <person name="Sutton T.D.S."/>
            <person name="Dobson A.D.W."/>
            <person name="Rama T."/>
        </authorList>
    </citation>
    <scope>NUCLEOTIDE SEQUENCE</scope>
    <source>
        <strain evidence="8">TRa3180A</strain>
    </source>
</reference>
<evidence type="ECO:0000313" key="9">
    <source>
        <dbReference type="Proteomes" id="UP000887226"/>
    </source>
</evidence>
<comment type="caution">
    <text evidence="8">The sequence shown here is derived from an EMBL/GenBank/DDBJ whole genome shotgun (WGS) entry which is preliminary data.</text>
</comment>
<feature type="transmembrane region" description="Helical" evidence="6">
    <location>
        <begin position="227"/>
        <end position="248"/>
    </location>
</feature>
<dbReference type="OrthoDB" id="9986881at2759"/>
<feature type="transmembrane region" description="Helical" evidence="6">
    <location>
        <begin position="100"/>
        <end position="120"/>
    </location>
</feature>
<evidence type="ECO:0000256" key="5">
    <source>
        <dbReference type="SAM" id="MobiDB-lite"/>
    </source>
</evidence>
<dbReference type="SUPFAM" id="SSF103473">
    <property type="entry name" value="MFS general substrate transporter"/>
    <property type="match status" value="1"/>
</dbReference>
<dbReference type="Gene3D" id="1.20.1250.20">
    <property type="entry name" value="MFS general substrate transporter like domains"/>
    <property type="match status" value="1"/>
</dbReference>
<dbReference type="CDD" id="cd17323">
    <property type="entry name" value="MFS_Tpo1_MDR_like"/>
    <property type="match status" value="1"/>
</dbReference>
<dbReference type="PROSITE" id="PS50850">
    <property type="entry name" value="MFS"/>
    <property type="match status" value="1"/>
</dbReference>
<feature type="transmembrane region" description="Helical" evidence="6">
    <location>
        <begin position="471"/>
        <end position="492"/>
    </location>
</feature>
<proteinExistence type="predicted"/>
<evidence type="ECO:0000259" key="7">
    <source>
        <dbReference type="PROSITE" id="PS50850"/>
    </source>
</evidence>
<gene>
    <name evidence="8" type="ORF">BJ878DRAFT_504792</name>
</gene>
<dbReference type="FunFam" id="1.20.1250.20:FF:000011">
    <property type="entry name" value="MFS multidrug transporter, putative"/>
    <property type="match status" value="1"/>
</dbReference>
<dbReference type="AlphaFoldDB" id="A0A9P7Z4F7"/>
<name>A0A9P7Z4F7_9HELO</name>
<feature type="compositionally biased region" description="Low complexity" evidence="5">
    <location>
        <begin position="42"/>
        <end position="58"/>
    </location>
</feature>
<sequence>MVRLEDEPSGINTLPEPLDNNLDLEKEGTETQSPRSSELHAVTTTSRRVTRTQSLTRRNTSRGRFSHPLSHVKTSEEEIVGFDGKDDPYHPKNWPFRKKLITTLLYGLTTMGSTWASAVYSPAVDQISEEFHVGATVSLLGISFLLCGFGLGPLLWAPLSELYGRKPAVLIPYFLAAIFSFGTATAKDIHTILITRFFTGIFGSAPVTNTGGVLGDIWSPQQRGTAIVGYAFAVVGGPTLGPVVGGAIVNSYLGWRWTEYVTGIMMMLFLILDVIILDESYPPALLVFKARRLRHETGNWALHAEHEEWDVGFVEIADKFLMTPFRLLVTPICFLVALYASFVYGIVYLCLGAIPIAFAQGRGWGPVVSELPFLALLMGVVIGGGLNILNNKFYIRAFEKNDNKPLPEARLPPMMGGSFSFAAGLFIFGWCSDPSIHWIAPCFGLVLLGIGFFTIFQSALNYLIDTFQKSAASAIAANTFLRSIFAAVFPLFVQPMFHKLGTPWASSLLGFISICLLPIPFLFYIYGHRIRKRGKYTASLSA</sequence>
<dbReference type="PANTHER" id="PTHR23502:SF59">
    <property type="entry name" value="MULTIDRUG TRANSPORTER, PUTATIVE (AFU_ORTHOLOGUE AFUA_1G10370)-RELATED"/>
    <property type="match status" value="1"/>
</dbReference>
<keyword evidence="4 6" id="KW-0472">Membrane</keyword>
<evidence type="ECO:0000256" key="1">
    <source>
        <dbReference type="ARBA" id="ARBA00004141"/>
    </source>
</evidence>
<evidence type="ECO:0000313" key="8">
    <source>
        <dbReference type="EMBL" id="KAG9244730.1"/>
    </source>
</evidence>
<evidence type="ECO:0000256" key="6">
    <source>
        <dbReference type="SAM" id="Phobius"/>
    </source>
</evidence>
<dbReference type="EMBL" id="MU253887">
    <property type="protein sequence ID" value="KAG9244730.1"/>
    <property type="molecule type" value="Genomic_DNA"/>
</dbReference>
<feature type="transmembrane region" description="Helical" evidence="6">
    <location>
        <begin position="168"/>
        <end position="186"/>
    </location>
</feature>
<keyword evidence="2 6" id="KW-0812">Transmembrane</keyword>
<evidence type="ECO:0000256" key="2">
    <source>
        <dbReference type="ARBA" id="ARBA00022692"/>
    </source>
</evidence>
<dbReference type="PANTHER" id="PTHR23502">
    <property type="entry name" value="MAJOR FACILITATOR SUPERFAMILY"/>
    <property type="match status" value="1"/>
</dbReference>